<accession>A0A7J7FWH1</accession>
<feature type="region of interest" description="Disordered" evidence="1">
    <location>
        <begin position="60"/>
        <end position="86"/>
    </location>
</feature>
<evidence type="ECO:0000313" key="2">
    <source>
        <dbReference type="EMBL" id="KAF5932477.1"/>
    </source>
</evidence>
<dbReference type="Proteomes" id="UP000593564">
    <property type="component" value="Unassembled WGS sequence"/>
</dbReference>
<keyword evidence="3" id="KW-1185">Reference proteome</keyword>
<reference evidence="2 3" key="2">
    <citation type="submission" date="2020-07" db="EMBL/GenBank/DDBJ databases">
        <title>Genome assembly of wild tea tree DASZ reveals pedigree and selection history of tea varieties.</title>
        <authorList>
            <person name="Zhang W."/>
        </authorList>
    </citation>
    <scope>NUCLEOTIDE SEQUENCE [LARGE SCALE GENOMIC DNA]</scope>
    <source>
        <strain evidence="3">cv. G240</strain>
        <tissue evidence="2">Leaf</tissue>
    </source>
</reference>
<sequence length="323" mass="37243">MENTRSNDAIESSEARMSRILDLEMFDRVGILKLSTYVEVLDKAIMTEATLAAMKQAKTPTTEWRSKRPGSNFWTNARTNARGNTGDETLRQGRVFALVPEDVQNTESVVSDSVSSREGKYRCKCFKSERELLCNLEKNEIEIVMREHGRILAAISAQPALFEETRENQFYHLSIGMAPYEALYGRKCRSPICWAEALSASDHEIDLDRLSDRSCARAATYILHVRSSEGSCARARPLFSFETLCSSIVTVQNSMFFYCCRSKLYFLPFRYRRGKLKNQSRSERERERGFCLGVDKKSNSQNGKRNEGQQWWQRRSSSRRRRV</sequence>
<evidence type="ECO:0000256" key="1">
    <source>
        <dbReference type="SAM" id="MobiDB-lite"/>
    </source>
</evidence>
<feature type="compositionally biased region" description="Polar residues" evidence="1">
    <location>
        <begin position="72"/>
        <end position="86"/>
    </location>
</feature>
<evidence type="ECO:0008006" key="4">
    <source>
        <dbReference type="Google" id="ProtNLM"/>
    </source>
</evidence>
<dbReference type="EMBL" id="JACBKZ010000014">
    <property type="protein sequence ID" value="KAF5932477.1"/>
    <property type="molecule type" value="Genomic_DNA"/>
</dbReference>
<protein>
    <recommendedName>
        <fullName evidence="4">Reverse transcriptase</fullName>
    </recommendedName>
</protein>
<organism evidence="2 3">
    <name type="scientific">Camellia sinensis</name>
    <name type="common">Tea plant</name>
    <name type="synonym">Thea sinensis</name>
    <dbReference type="NCBI Taxonomy" id="4442"/>
    <lineage>
        <taxon>Eukaryota</taxon>
        <taxon>Viridiplantae</taxon>
        <taxon>Streptophyta</taxon>
        <taxon>Embryophyta</taxon>
        <taxon>Tracheophyta</taxon>
        <taxon>Spermatophyta</taxon>
        <taxon>Magnoliopsida</taxon>
        <taxon>eudicotyledons</taxon>
        <taxon>Gunneridae</taxon>
        <taxon>Pentapetalae</taxon>
        <taxon>asterids</taxon>
        <taxon>Ericales</taxon>
        <taxon>Theaceae</taxon>
        <taxon>Camellia</taxon>
    </lineage>
</organism>
<proteinExistence type="predicted"/>
<dbReference type="AlphaFoldDB" id="A0A7J7FWH1"/>
<gene>
    <name evidence="2" type="ORF">HYC85_028648</name>
</gene>
<feature type="region of interest" description="Disordered" evidence="1">
    <location>
        <begin position="294"/>
        <end position="323"/>
    </location>
</feature>
<evidence type="ECO:0000313" key="3">
    <source>
        <dbReference type="Proteomes" id="UP000593564"/>
    </source>
</evidence>
<name>A0A7J7FWH1_CAMSI</name>
<comment type="caution">
    <text evidence="2">The sequence shown here is derived from an EMBL/GenBank/DDBJ whole genome shotgun (WGS) entry which is preliminary data.</text>
</comment>
<reference evidence="3" key="1">
    <citation type="journal article" date="2020" name="Nat. Commun.">
        <title>Genome assembly of wild tea tree DASZ reveals pedigree and selection history of tea varieties.</title>
        <authorList>
            <person name="Zhang W."/>
            <person name="Zhang Y."/>
            <person name="Qiu H."/>
            <person name="Guo Y."/>
            <person name="Wan H."/>
            <person name="Zhang X."/>
            <person name="Scossa F."/>
            <person name="Alseekh S."/>
            <person name="Zhang Q."/>
            <person name="Wang P."/>
            <person name="Xu L."/>
            <person name="Schmidt M.H."/>
            <person name="Jia X."/>
            <person name="Li D."/>
            <person name="Zhu A."/>
            <person name="Guo F."/>
            <person name="Chen W."/>
            <person name="Ni D."/>
            <person name="Usadel B."/>
            <person name="Fernie A.R."/>
            <person name="Wen W."/>
        </authorList>
    </citation>
    <scope>NUCLEOTIDE SEQUENCE [LARGE SCALE GENOMIC DNA]</scope>
    <source>
        <strain evidence="3">cv. G240</strain>
    </source>
</reference>